<feature type="compositionally biased region" description="Basic residues" evidence="1">
    <location>
        <begin position="406"/>
        <end position="424"/>
    </location>
</feature>
<feature type="region of interest" description="Disordered" evidence="1">
    <location>
        <begin position="43"/>
        <end position="74"/>
    </location>
</feature>
<feature type="compositionally biased region" description="Basic and acidic residues" evidence="1">
    <location>
        <begin position="193"/>
        <end position="206"/>
    </location>
</feature>
<feature type="compositionally biased region" description="Acidic residues" evidence="1">
    <location>
        <begin position="43"/>
        <end position="56"/>
    </location>
</feature>
<feature type="compositionally biased region" description="Polar residues" evidence="1">
    <location>
        <begin position="280"/>
        <end position="289"/>
    </location>
</feature>
<evidence type="ECO:0008006" key="4">
    <source>
        <dbReference type="Google" id="ProtNLM"/>
    </source>
</evidence>
<feature type="region of interest" description="Disordered" evidence="1">
    <location>
        <begin position="678"/>
        <end position="747"/>
    </location>
</feature>
<dbReference type="OrthoDB" id="48651at2759"/>
<organism evidence="2 3">
    <name type="scientific">Caenorhabditis bovis</name>
    <dbReference type="NCBI Taxonomy" id="2654633"/>
    <lineage>
        <taxon>Eukaryota</taxon>
        <taxon>Metazoa</taxon>
        <taxon>Ecdysozoa</taxon>
        <taxon>Nematoda</taxon>
        <taxon>Chromadorea</taxon>
        <taxon>Rhabditida</taxon>
        <taxon>Rhabditina</taxon>
        <taxon>Rhabditomorpha</taxon>
        <taxon>Rhabditoidea</taxon>
        <taxon>Rhabditidae</taxon>
        <taxon>Peloderinae</taxon>
        <taxon>Caenorhabditis</taxon>
    </lineage>
</organism>
<evidence type="ECO:0000313" key="2">
    <source>
        <dbReference type="EMBL" id="CAB3403423.1"/>
    </source>
</evidence>
<evidence type="ECO:0000256" key="1">
    <source>
        <dbReference type="SAM" id="MobiDB-lite"/>
    </source>
</evidence>
<dbReference type="GO" id="GO:0003676">
    <property type="term" value="F:nucleic acid binding"/>
    <property type="evidence" value="ECO:0007669"/>
    <property type="project" value="InterPro"/>
</dbReference>
<comment type="caution">
    <text evidence="2">The sequence shown here is derived from an EMBL/GenBank/DDBJ whole genome shotgun (WGS) entry which is preliminary data.</text>
</comment>
<gene>
    <name evidence="2" type="ORF">CBOVIS_LOCUS5898</name>
</gene>
<dbReference type="AlphaFoldDB" id="A0A8S1EV77"/>
<feature type="compositionally biased region" description="Low complexity" evidence="1">
    <location>
        <begin position="177"/>
        <end position="188"/>
    </location>
</feature>
<feature type="compositionally biased region" description="Basic and acidic residues" evidence="1">
    <location>
        <begin position="351"/>
        <end position="374"/>
    </location>
</feature>
<protein>
    <recommendedName>
        <fullName evidence="4">RRM domain-containing protein</fullName>
    </recommendedName>
</protein>
<accession>A0A8S1EV77</accession>
<feature type="compositionally biased region" description="Basic and acidic residues" evidence="1">
    <location>
        <begin position="465"/>
        <end position="479"/>
    </location>
</feature>
<feature type="compositionally biased region" description="Basic and acidic residues" evidence="1">
    <location>
        <begin position="553"/>
        <end position="571"/>
    </location>
</feature>
<evidence type="ECO:0000313" key="3">
    <source>
        <dbReference type="Proteomes" id="UP000494206"/>
    </source>
</evidence>
<reference evidence="2 3" key="1">
    <citation type="submission" date="2020-04" db="EMBL/GenBank/DDBJ databases">
        <authorList>
            <person name="Laetsch R D."/>
            <person name="Stevens L."/>
            <person name="Kumar S."/>
            <person name="Blaxter L. M."/>
        </authorList>
    </citation>
    <scope>NUCLEOTIDE SEQUENCE [LARGE SCALE GENOMIC DNA]</scope>
</reference>
<feature type="compositionally biased region" description="Basic and acidic residues" evidence="1">
    <location>
        <begin position="221"/>
        <end position="232"/>
    </location>
</feature>
<feature type="compositionally biased region" description="Basic residues" evidence="1">
    <location>
        <begin position="716"/>
        <end position="725"/>
    </location>
</feature>
<feature type="compositionally biased region" description="Basic and acidic residues" evidence="1">
    <location>
        <begin position="678"/>
        <end position="687"/>
    </location>
</feature>
<feature type="compositionally biased region" description="Basic and acidic residues" evidence="1">
    <location>
        <begin position="638"/>
        <end position="656"/>
    </location>
</feature>
<feature type="compositionally biased region" description="Basic and acidic residues" evidence="1">
    <location>
        <begin position="384"/>
        <end position="396"/>
    </location>
</feature>
<feature type="compositionally biased region" description="Low complexity" evidence="1">
    <location>
        <begin position="592"/>
        <end position="606"/>
    </location>
</feature>
<feature type="region of interest" description="Disordered" evidence="1">
    <location>
        <begin position="154"/>
        <end position="656"/>
    </location>
</feature>
<name>A0A8S1EV77_9PELO</name>
<dbReference type="InterPro" id="IPR035979">
    <property type="entry name" value="RBD_domain_sf"/>
</dbReference>
<keyword evidence="3" id="KW-1185">Reference proteome</keyword>
<dbReference type="SUPFAM" id="SSF54928">
    <property type="entry name" value="RNA-binding domain, RBD"/>
    <property type="match status" value="1"/>
</dbReference>
<proteinExistence type="predicted"/>
<sequence>MSVTEPADSGGGTQIVQNLQVAGMTNLQDIGSWAQLMEEEEDVTFGGDDDGTDEVDGPAASISPERRRKIPDGPPYKVQVANVSTKHLGEELLYYFGGEELVKEFSFLSADGKAIFEFASRDGLISALEKNEKDFQGNKLKVYVMQNRESVNRMPARLSNDYRRSSDGYENRRNDSYNRSNRYNSQSSLNGDYRNDRSFRGGDRYNHYGTMPAGGFHHDKRGGFPDRFHDGNRNSMRGGRGRGGSGGGPYNNYSNTYNRQNSGPSAYNRYEHQGGGPLQRSGSYQYNRDYNTKHGGSISARSRTESHSTNVETFSRTSSRMSINDEPKVQRKTSVNPFGDAKPVDTQSKLLELERRQKEKMEQEAIEKQKKEAELQQQQQQQQKEAEQQQKVDGEQQKQVAENASHKGHHNHHHHQHHQHHQKGGKQYPPYGAKSFEQNEPHRAYHQQRHNSFEQGAPPGSVIIKKRETSEADKLREEECSTPPVDPVQYPTSSEATPPPPPPQQQQQHAGKKCAHVKQPSELPPKYQKTRATQKTYVPKSGHVLTKSATVGHIDKRDESAASGERRESFGKSRGGAAYRQNDARRPSFSGSESNYSMNKNNNNNSYRGGPSKRGEMRGGSRGGRGRGGGAAAAGAARKSDSRTNESHVEADVGEPEKVIVEEVVMTKETVVVVVKGDEKASEKNEPAEPCVGVVEQPVGGESTKTEPTPPMPSTPKKRDRKKEKKKEAKTSHMSTNKFAALLNCPQ</sequence>
<feature type="compositionally biased region" description="Gly residues" evidence="1">
    <location>
        <begin position="620"/>
        <end position="632"/>
    </location>
</feature>
<dbReference type="EMBL" id="CADEPM010000003">
    <property type="protein sequence ID" value="CAB3403423.1"/>
    <property type="molecule type" value="Genomic_DNA"/>
</dbReference>
<dbReference type="Proteomes" id="UP000494206">
    <property type="component" value="Unassembled WGS sequence"/>
</dbReference>
<feature type="compositionally biased region" description="Polar residues" evidence="1">
    <location>
        <begin position="307"/>
        <end position="322"/>
    </location>
</feature>
<feature type="compositionally biased region" description="Basic and acidic residues" evidence="1">
    <location>
        <begin position="160"/>
        <end position="176"/>
    </location>
</feature>